<keyword evidence="6" id="KW-1185">Reference proteome</keyword>
<dbReference type="OMA" id="VCFEGVF"/>
<gene>
    <name evidence="5" type="ORF">DLAC_00402</name>
</gene>
<evidence type="ECO:0000313" key="5">
    <source>
        <dbReference type="EMBL" id="KYR02922.1"/>
    </source>
</evidence>
<keyword evidence="2 5" id="KW-0808">Transferase</keyword>
<dbReference type="InterPro" id="IPR002935">
    <property type="entry name" value="SAM_O-MeTrfase"/>
</dbReference>
<keyword evidence="1 5" id="KW-0489">Methyltransferase</keyword>
<evidence type="ECO:0000256" key="3">
    <source>
        <dbReference type="ARBA" id="ARBA00022691"/>
    </source>
</evidence>
<dbReference type="EMBL" id="LODT01000001">
    <property type="protein sequence ID" value="KYR02922.1"/>
    <property type="molecule type" value="Genomic_DNA"/>
</dbReference>
<accession>A0A152A9L6</accession>
<organism evidence="5 6">
    <name type="scientific">Tieghemostelium lacteum</name>
    <name type="common">Slime mold</name>
    <name type="synonym">Dictyostelium lacteum</name>
    <dbReference type="NCBI Taxonomy" id="361077"/>
    <lineage>
        <taxon>Eukaryota</taxon>
        <taxon>Amoebozoa</taxon>
        <taxon>Evosea</taxon>
        <taxon>Eumycetozoa</taxon>
        <taxon>Dictyostelia</taxon>
        <taxon>Dictyosteliales</taxon>
        <taxon>Raperosteliaceae</taxon>
        <taxon>Tieghemostelium</taxon>
    </lineage>
</organism>
<reference evidence="5 6" key="1">
    <citation type="submission" date="2015-12" db="EMBL/GenBank/DDBJ databases">
        <title>Dictyostelia acquired genes for synthesis and detection of signals that induce cell-type specialization by lateral gene transfer from prokaryotes.</title>
        <authorList>
            <person name="Gloeckner G."/>
            <person name="Schaap P."/>
        </authorList>
    </citation>
    <scope>NUCLEOTIDE SEQUENCE [LARGE SCALE GENOMIC DNA]</scope>
    <source>
        <strain evidence="5 6">TK</strain>
    </source>
</reference>
<dbReference type="STRING" id="361077.A0A152A9L6"/>
<dbReference type="AlphaFoldDB" id="A0A152A9L6"/>
<keyword evidence="3" id="KW-0949">S-adenosyl-L-methionine</keyword>
<dbReference type="SUPFAM" id="SSF53335">
    <property type="entry name" value="S-adenosyl-L-methionine-dependent methyltransferases"/>
    <property type="match status" value="1"/>
</dbReference>
<evidence type="ECO:0000256" key="1">
    <source>
        <dbReference type="ARBA" id="ARBA00022603"/>
    </source>
</evidence>
<dbReference type="InterPro" id="IPR029063">
    <property type="entry name" value="SAM-dependent_MTases_sf"/>
</dbReference>
<name>A0A152A9L6_TIELA</name>
<dbReference type="GO" id="GO:0008757">
    <property type="term" value="F:S-adenosylmethionine-dependent methyltransferase activity"/>
    <property type="evidence" value="ECO:0007669"/>
    <property type="project" value="TreeGrafter"/>
</dbReference>
<dbReference type="PANTHER" id="PTHR10509">
    <property type="entry name" value="O-METHYLTRANSFERASE-RELATED"/>
    <property type="match status" value="1"/>
</dbReference>
<proteinExistence type="inferred from homology"/>
<dbReference type="Pfam" id="PF01596">
    <property type="entry name" value="Methyltransf_3"/>
    <property type="match status" value="1"/>
</dbReference>
<dbReference type="InParanoid" id="A0A152A9L6"/>
<evidence type="ECO:0000256" key="4">
    <source>
        <dbReference type="ARBA" id="ARBA00023453"/>
    </source>
</evidence>
<dbReference type="OrthoDB" id="10251242at2759"/>
<dbReference type="GO" id="GO:0032259">
    <property type="term" value="P:methylation"/>
    <property type="evidence" value="ECO:0007669"/>
    <property type="project" value="UniProtKB-KW"/>
</dbReference>
<dbReference type="FunCoup" id="A0A152A9L6">
    <property type="interactions" value="68"/>
</dbReference>
<comment type="similarity">
    <text evidence="4">Belongs to the class I-like SAM-binding methyltransferase superfamily. Cation-dependent O-methyltransferase family.</text>
</comment>
<comment type="caution">
    <text evidence="5">The sequence shown here is derived from an EMBL/GenBank/DDBJ whole genome shotgun (WGS) entry which is preliminary data.</text>
</comment>
<dbReference type="Proteomes" id="UP000076078">
    <property type="component" value="Unassembled WGS sequence"/>
</dbReference>
<dbReference type="PANTHER" id="PTHR10509:SF14">
    <property type="entry name" value="CAFFEOYL-COA O-METHYLTRANSFERASE 3-RELATED"/>
    <property type="match status" value="1"/>
</dbReference>
<sequence length="225" mass="25337">MSEAFKYEHKKSDITEELYQYMIDHCVRWDKTQQELITLTLNHEWSIMGTTPDQHTFFQFLLKILNAKKCIDVGVFTGLSSLAMALALPEDGKVYALDVSTQYTDLAKPFWKKAGVENKIDLRIAPAAETLQKLVDTEPGTIDFIFIDADKTGYDTYYELGLKLIRKGGVIAFDNVFQSGRVLKKPLPDISAVAIDTLNKKLLNDPRVFISSLPVADGITLITKI</sequence>
<dbReference type="GO" id="GO:0008171">
    <property type="term" value="F:O-methyltransferase activity"/>
    <property type="evidence" value="ECO:0007669"/>
    <property type="project" value="InterPro"/>
</dbReference>
<evidence type="ECO:0000256" key="2">
    <source>
        <dbReference type="ARBA" id="ARBA00022679"/>
    </source>
</evidence>
<dbReference type="InterPro" id="IPR050362">
    <property type="entry name" value="Cation-dep_OMT"/>
</dbReference>
<evidence type="ECO:0000313" key="6">
    <source>
        <dbReference type="Proteomes" id="UP000076078"/>
    </source>
</evidence>
<dbReference type="PROSITE" id="PS51682">
    <property type="entry name" value="SAM_OMT_I"/>
    <property type="match status" value="1"/>
</dbReference>
<protein>
    <submittedName>
        <fullName evidence="5">O-methyltransferase family 3 protein</fullName>
    </submittedName>
</protein>
<dbReference type="Gene3D" id="3.40.50.150">
    <property type="entry name" value="Vaccinia Virus protein VP39"/>
    <property type="match status" value="1"/>
</dbReference>